<feature type="compositionally biased region" description="Low complexity" evidence="3">
    <location>
        <begin position="1004"/>
        <end position="1029"/>
    </location>
</feature>
<comment type="caution">
    <text evidence="5">The sequence shown here is derived from an EMBL/GenBank/DDBJ whole genome shotgun (WGS) entry which is preliminary data.</text>
</comment>
<feature type="compositionally biased region" description="Polar residues" evidence="3">
    <location>
        <begin position="824"/>
        <end position="840"/>
    </location>
</feature>
<name>A0A8S9YS97_9TREM</name>
<dbReference type="InterPro" id="IPR055129">
    <property type="entry name" value="YEATS_dom"/>
</dbReference>
<feature type="compositionally biased region" description="Basic and acidic residues" evidence="3">
    <location>
        <begin position="502"/>
        <end position="511"/>
    </location>
</feature>
<dbReference type="AlphaFoldDB" id="A0A8S9YS97"/>
<feature type="compositionally biased region" description="Basic and acidic residues" evidence="3">
    <location>
        <begin position="461"/>
        <end position="472"/>
    </location>
</feature>
<feature type="domain" description="YEATS" evidence="4">
    <location>
        <begin position="1"/>
        <end position="202"/>
    </location>
</feature>
<feature type="region of interest" description="Disordered" evidence="3">
    <location>
        <begin position="572"/>
        <end position="597"/>
    </location>
</feature>
<accession>A0A8S9YS97</accession>
<feature type="compositionally biased region" description="Polar residues" evidence="3">
    <location>
        <begin position="881"/>
        <end position="903"/>
    </location>
</feature>
<keyword evidence="1 2" id="KW-0539">Nucleus</keyword>
<feature type="compositionally biased region" description="Basic and acidic residues" evidence="3">
    <location>
        <begin position="1117"/>
        <end position="1126"/>
    </location>
</feature>
<feature type="compositionally biased region" description="Polar residues" evidence="3">
    <location>
        <begin position="582"/>
        <end position="591"/>
    </location>
</feature>
<feature type="region of interest" description="Disordered" evidence="3">
    <location>
        <begin position="327"/>
        <end position="472"/>
    </location>
</feature>
<gene>
    <name evidence="5" type="ORF">EG68_06828</name>
</gene>
<sequence length="1240" mass="138580">MSDLKNHAQILFVFKVGHSVQKKTKPLFNRTHHWRCYVDSWNPKYPLSAYVKKVTFKLHDTFENPRQDTPVSQCLKYGIKLGRLVRQAPFAIEEDGFGNFQLQIEVTFLDCVTTFAYDLILFDNNALHAYRTVRLRPNPEDWDNFVQLGGIVIPRDNNPSDIHRVIQTVQCCADLDSLHPYSFFPHLEPNLDDDFRSSSSASTNSTTNQHVEDVGFDAEPTSRSKPTEPVRSRDCAKDTHSHSSGCSDREHHAAYTSITMDRLLQSSVQKPLPQKHKKKLQLLHEAQLLLEDAQKQQSQWASSRLIPSPNVHSPQYNLMPLSPDIPTWPLKRSPSNKPPSHGSVHNVEASPCTLSNQSPTMDTVSSGSHHNVIDDESTSRHIDQASPVKRIVLKLSRRGSRNQLTVASSSPSRRESSEEHRERRRRKREQRRELQRAKLRGSEHQSLQRPSHVASQSPETIDDKLPGSSELYRDPLSKSWTLIEHDFREQTPKPKKHKSSKRERLLHDPCRRSSPTSGFNVLGVKCDAKFTSSYNHHKCFSETQPSVISKVRSNKSGTKHNDDLVRSSVEQELFGSDEDPPITSSQTNLHSPKSPHPLFGDRASLLLEPVDGEFDDVLSRSLFSQCHDSTNADSPSVDLFGDEDRVHSDREEEKDTAVSEHEAPPNRPLSPTDSNDSKPYDPSDPVKDTVVLSGEESDDDYSDDCVHFLRQHIDSESDLPRTVSSANDFRKILPTNSIPENRFETVADTQKPQKFHNKKSKQTDITRRSQDFLPVATSCSQPEVSMVHATTPLTSIPTKTGLLADKSSNRRTSSPEASDGSRPRTYTSSDDNDNHPSPTQRGRRQPSKQLDFSKPTTGVTGTLGLSTELRRSVDIAPENKPSPQSPKTCKPSSDRSTTSVQKNIKSDHAKGSQTKLSKVLKDDDSKISSPNKQPSTGSNKSTARQSRPVNRVDSNKRPPQKLKQHQHIVGSSLDSRLSSAGSSPSEKRDRRFSTAVKNQLDVDLSSLSSLHSESSASSSPTPPMSSCNSLFTGNPEDVEPRRGFTASQSSPKLVAKPKLDKHVNGEQSKKKVTTSNKPSVEEIALPKQPTFHQNVSPASVKHSQGSEETGNVASSTQRKETVREPSKYSNQQLELLFDRLLRLRQPHLAARMGEILLQYLTPRSPKTASKSQTKGDSADKLGKSNRAVKILHSEEPRVIAFNLRKLPITCLDQLSELIAEDESIPDEVETEPTGRSVTTV</sequence>
<keyword evidence="6" id="KW-1185">Reference proteome</keyword>
<feature type="compositionally biased region" description="Basic and acidic residues" evidence="3">
    <location>
        <begin position="220"/>
        <end position="250"/>
    </location>
</feature>
<feature type="region of interest" description="Disordered" evidence="3">
    <location>
        <begin position="195"/>
        <end position="250"/>
    </location>
</feature>
<feature type="compositionally biased region" description="Polar residues" evidence="3">
    <location>
        <begin position="444"/>
        <end position="459"/>
    </location>
</feature>
<feature type="region of interest" description="Disordered" evidence="3">
    <location>
        <begin position="626"/>
        <end position="702"/>
    </location>
</feature>
<dbReference type="OrthoDB" id="10053467at2759"/>
<dbReference type="Proteomes" id="UP000822476">
    <property type="component" value="Unassembled WGS sequence"/>
</dbReference>
<comment type="subcellular location">
    <subcellularLocation>
        <location evidence="2">Nucleus</location>
    </subcellularLocation>
</comment>
<evidence type="ECO:0000256" key="3">
    <source>
        <dbReference type="SAM" id="MobiDB-lite"/>
    </source>
</evidence>
<proteinExistence type="predicted"/>
<dbReference type="PROSITE" id="PS51037">
    <property type="entry name" value="YEATS"/>
    <property type="match status" value="1"/>
</dbReference>
<dbReference type="EMBL" id="JTDE01003257">
    <property type="protein sequence ID" value="KAF7256276.1"/>
    <property type="molecule type" value="Genomic_DNA"/>
</dbReference>
<feature type="region of interest" description="Disordered" evidence="3">
    <location>
        <begin position="484"/>
        <end position="514"/>
    </location>
</feature>
<feature type="compositionally biased region" description="Low complexity" evidence="3">
    <location>
        <begin position="856"/>
        <end position="867"/>
    </location>
</feature>
<dbReference type="Pfam" id="PF03366">
    <property type="entry name" value="YEATS"/>
    <property type="match status" value="2"/>
</dbReference>
<feature type="compositionally biased region" description="Basic and acidic residues" evidence="3">
    <location>
        <begin position="1057"/>
        <end position="1069"/>
    </location>
</feature>
<protein>
    <recommendedName>
        <fullName evidence="4">YEATS domain-containing protein</fullName>
    </recommendedName>
</protein>
<feature type="compositionally biased region" description="Basic and acidic residues" evidence="3">
    <location>
        <begin position="675"/>
        <end position="687"/>
    </location>
</feature>
<organism evidence="5 6">
    <name type="scientific">Paragonimus skrjabini miyazakii</name>
    <dbReference type="NCBI Taxonomy" id="59628"/>
    <lineage>
        <taxon>Eukaryota</taxon>
        <taxon>Metazoa</taxon>
        <taxon>Spiralia</taxon>
        <taxon>Lophotrochozoa</taxon>
        <taxon>Platyhelminthes</taxon>
        <taxon>Trematoda</taxon>
        <taxon>Digenea</taxon>
        <taxon>Plagiorchiida</taxon>
        <taxon>Troglotremata</taxon>
        <taxon>Troglotrematidae</taxon>
        <taxon>Paragonimus</taxon>
    </lineage>
</organism>
<feature type="compositionally biased region" description="Polar residues" evidence="3">
    <location>
        <begin position="1090"/>
        <end position="1116"/>
    </location>
</feature>
<feature type="compositionally biased region" description="Low complexity" evidence="3">
    <location>
        <begin position="197"/>
        <end position="208"/>
    </location>
</feature>
<evidence type="ECO:0000313" key="5">
    <source>
        <dbReference type="EMBL" id="KAF7256276.1"/>
    </source>
</evidence>
<feature type="region of interest" description="Disordered" evidence="3">
    <location>
        <begin position="732"/>
        <end position="1128"/>
    </location>
</feature>
<evidence type="ECO:0000256" key="1">
    <source>
        <dbReference type="ARBA" id="ARBA00023242"/>
    </source>
</evidence>
<feature type="compositionally biased region" description="Polar residues" evidence="3">
    <location>
        <begin position="930"/>
        <end position="948"/>
    </location>
</feature>
<evidence type="ECO:0000313" key="6">
    <source>
        <dbReference type="Proteomes" id="UP000822476"/>
    </source>
</evidence>
<dbReference type="Gene3D" id="2.60.40.1970">
    <property type="entry name" value="YEATS domain"/>
    <property type="match status" value="1"/>
</dbReference>
<evidence type="ECO:0000259" key="4">
    <source>
        <dbReference type="PROSITE" id="PS51037"/>
    </source>
</evidence>
<feature type="compositionally biased region" description="Low complexity" evidence="3">
    <location>
        <begin position="971"/>
        <end position="984"/>
    </location>
</feature>
<reference evidence="5" key="1">
    <citation type="submission" date="2019-07" db="EMBL/GenBank/DDBJ databases">
        <title>Annotation for the trematode Paragonimus miyazaki's.</title>
        <authorList>
            <person name="Choi Y.-J."/>
        </authorList>
    </citation>
    <scope>NUCLEOTIDE SEQUENCE</scope>
    <source>
        <strain evidence="5">Japan</strain>
    </source>
</reference>
<dbReference type="GO" id="GO:0005634">
    <property type="term" value="C:nucleus"/>
    <property type="evidence" value="ECO:0007669"/>
    <property type="project" value="UniProtKB-SubCell"/>
</dbReference>
<feature type="compositionally biased region" description="Basic and acidic residues" evidence="3">
    <location>
        <begin position="371"/>
        <end position="383"/>
    </location>
</feature>
<dbReference type="InterPro" id="IPR038704">
    <property type="entry name" value="YEAST_sf"/>
</dbReference>
<feature type="compositionally biased region" description="Basic and acidic residues" evidence="3">
    <location>
        <begin position="412"/>
        <end position="421"/>
    </location>
</feature>
<feature type="compositionally biased region" description="Basic and acidic residues" evidence="3">
    <location>
        <begin position="761"/>
        <end position="770"/>
    </location>
</feature>
<feature type="compositionally biased region" description="Basic and acidic residues" evidence="3">
    <location>
        <begin position="430"/>
        <end position="443"/>
    </location>
</feature>
<feature type="compositionally biased region" description="Basic and acidic residues" evidence="3">
    <location>
        <begin position="642"/>
        <end position="664"/>
    </location>
</feature>
<evidence type="ECO:0000256" key="2">
    <source>
        <dbReference type="PROSITE-ProRule" id="PRU00376"/>
    </source>
</evidence>
<feature type="compositionally biased region" description="Basic residues" evidence="3">
    <location>
        <begin position="391"/>
        <end position="400"/>
    </location>
</feature>
<feature type="compositionally biased region" description="Polar residues" evidence="3">
    <location>
        <begin position="352"/>
        <end position="369"/>
    </location>
</feature>